<dbReference type="PANTHER" id="PTHR30204:SF67">
    <property type="entry name" value="HTH-TYPE TRANSCRIPTIONAL REGULATOR MLRA-RELATED"/>
    <property type="match status" value="1"/>
</dbReference>
<dbReference type="GO" id="GO:0003677">
    <property type="term" value="F:DNA binding"/>
    <property type="evidence" value="ECO:0007669"/>
    <property type="project" value="UniProtKB-KW"/>
</dbReference>
<sequence>MATSWLSVTIPMINTIPGRVLDTETLYPIREVSRLSGVNSVTLRAWERRYGLLVPQRTESGHRLYSMRDIDRVRAIVNWIARGVPVSKVATIIDRQVMPTLSLATTPQIDNQAEQHLQAAREQLMAAVTGGDLIELERVYALTFSRWTLTQVCNDVLLPVWRQYRLQARQVGATGHWALFDGFLRGRLLQRLAFLQPSRASVLLVSLQPPEDEVEVLLASLFLAEADINIAYLSCLPTVEDLSLMTASGRYQALLLFSDRALESSLLVRELPRLNLQLECPVAVVGACCELQSAALQRSNISRLGLAQRSLTDSVRQLLAGRFDS</sequence>
<evidence type="ECO:0000259" key="4">
    <source>
        <dbReference type="PROSITE" id="PS50937"/>
    </source>
</evidence>
<evidence type="ECO:0000256" key="2">
    <source>
        <dbReference type="ARBA" id="ARBA00023125"/>
    </source>
</evidence>
<dbReference type="PROSITE" id="PS50937">
    <property type="entry name" value="HTH_MERR_2"/>
    <property type="match status" value="1"/>
</dbReference>
<dbReference type="InterPro" id="IPR047057">
    <property type="entry name" value="MerR_fam"/>
</dbReference>
<evidence type="ECO:0000313" key="5">
    <source>
        <dbReference type="EMBL" id="KKN88483.1"/>
    </source>
</evidence>
<protein>
    <recommendedName>
        <fullName evidence="4">HTH merR-type domain-containing protein</fullName>
    </recommendedName>
</protein>
<dbReference type="PANTHER" id="PTHR30204">
    <property type="entry name" value="REDOX-CYCLING DRUG-SENSING TRANSCRIPTIONAL ACTIVATOR SOXR"/>
    <property type="match status" value="1"/>
</dbReference>
<keyword evidence="3" id="KW-0804">Transcription</keyword>
<dbReference type="GO" id="GO:0003700">
    <property type="term" value="F:DNA-binding transcription factor activity"/>
    <property type="evidence" value="ECO:0007669"/>
    <property type="project" value="InterPro"/>
</dbReference>
<keyword evidence="1" id="KW-0805">Transcription regulation</keyword>
<dbReference type="Gene3D" id="1.10.1660.10">
    <property type="match status" value="1"/>
</dbReference>
<evidence type="ECO:0000256" key="1">
    <source>
        <dbReference type="ARBA" id="ARBA00023015"/>
    </source>
</evidence>
<keyword evidence="2" id="KW-0238">DNA-binding</keyword>
<dbReference type="InterPro" id="IPR000551">
    <property type="entry name" value="MerR-type_HTH_dom"/>
</dbReference>
<dbReference type="SMART" id="SM00422">
    <property type="entry name" value="HTH_MERR"/>
    <property type="match status" value="1"/>
</dbReference>
<dbReference type="SUPFAM" id="SSF46955">
    <property type="entry name" value="Putative DNA-binding domain"/>
    <property type="match status" value="1"/>
</dbReference>
<accession>A0A0F9XA06</accession>
<comment type="caution">
    <text evidence="5">The sequence shown here is derived from an EMBL/GenBank/DDBJ whole genome shotgun (WGS) entry which is preliminary data.</text>
</comment>
<evidence type="ECO:0000256" key="3">
    <source>
        <dbReference type="ARBA" id="ARBA00023163"/>
    </source>
</evidence>
<feature type="domain" description="HTH merR-type" evidence="4">
    <location>
        <begin position="26"/>
        <end position="95"/>
    </location>
</feature>
<dbReference type="AlphaFoldDB" id="A0A0F9XA06"/>
<reference evidence="5" key="1">
    <citation type="journal article" date="2015" name="Nature">
        <title>Complex archaea that bridge the gap between prokaryotes and eukaryotes.</title>
        <authorList>
            <person name="Spang A."/>
            <person name="Saw J.H."/>
            <person name="Jorgensen S.L."/>
            <person name="Zaremba-Niedzwiedzka K."/>
            <person name="Martijn J."/>
            <person name="Lind A.E."/>
            <person name="van Eijk R."/>
            <person name="Schleper C."/>
            <person name="Guy L."/>
            <person name="Ettema T.J."/>
        </authorList>
    </citation>
    <scope>NUCLEOTIDE SEQUENCE</scope>
</reference>
<name>A0A0F9XA06_9ZZZZ</name>
<dbReference type="CDD" id="cd01104">
    <property type="entry name" value="HTH_MlrA-CarA"/>
    <property type="match status" value="1"/>
</dbReference>
<proteinExistence type="predicted"/>
<organism evidence="5">
    <name type="scientific">marine sediment metagenome</name>
    <dbReference type="NCBI Taxonomy" id="412755"/>
    <lineage>
        <taxon>unclassified sequences</taxon>
        <taxon>metagenomes</taxon>
        <taxon>ecological metagenomes</taxon>
    </lineage>
</organism>
<dbReference type="InterPro" id="IPR009061">
    <property type="entry name" value="DNA-bd_dom_put_sf"/>
</dbReference>
<dbReference type="EMBL" id="LAZR01000128">
    <property type="protein sequence ID" value="KKN88483.1"/>
    <property type="molecule type" value="Genomic_DNA"/>
</dbReference>
<gene>
    <name evidence="5" type="ORF">LCGC14_0247800</name>
</gene>
<dbReference type="Pfam" id="PF13411">
    <property type="entry name" value="MerR_1"/>
    <property type="match status" value="1"/>
</dbReference>